<protein>
    <submittedName>
        <fullName evidence="1">Uncharacterized protein</fullName>
    </submittedName>
</protein>
<proteinExistence type="predicted"/>
<evidence type="ECO:0000313" key="2">
    <source>
        <dbReference type="Proteomes" id="UP001220324"/>
    </source>
</evidence>
<comment type="caution">
    <text evidence="1">The sequence shown here is derived from an EMBL/GenBank/DDBJ whole genome shotgun (WGS) entry which is preliminary data.</text>
</comment>
<dbReference type="Proteomes" id="UP001220324">
    <property type="component" value="Unassembled WGS sequence"/>
</dbReference>
<sequence>MIFNMQEPIMSSSSVVYDSDTASEERPPSQPARTKIHANFKVARPPPKSSLRLAPKLLLQIQQVAVNHRPVPVLEIWQPPFRKSKLTRDFPQRPKLRSGDIYATSNEPYIMHANSIRADSTNSSEIEEDCCTPHRDIIAALCQSATGETPASSIYFRSARSSWQGSVGVTGSEKTPCYRFTIKNDEDGNRDSVDPGRMILQWEKRSSTGKDNGPDSDYLVLFLIDRTAKRKSRLATMTMGGLEILVRKSSVMEHLQICMDLTDPLPTTHGASAHEALEAWVYTELLTLGVWVAQQEGWHGLAS</sequence>
<dbReference type="AlphaFoldDB" id="A0AAD6CMF4"/>
<evidence type="ECO:0000313" key="1">
    <source>
        <dbReference type="EMBL" id="KAJ5526166.1"/>
    </source>
</evidence>
<dbReference type="EMBL" id="JAQIZZ010000008">
    <property type="protein sequence ID" value="KAJ5526166.1"/>
    <property type="molecule type" value="Genomic_DNA"/>
</dbReference>
<name>A0AAD6CMF4_9EURO</name>
<gene>
    <name evidence="1" type="ORF">N7494_012816</name>
</gene>
<keyword evidence="2" id="KW-1185">Reference proteome</keyword>
<accession>A0AAD6CMF4</accession>
<reference evidence="1 2" key="1">
    <citation type="journal article" date="2023" name="IMA Fungus">
        <title>Comparative genomic study of the Penicillium genus elucidates a diverse pangenome and 15 lateral gene transfer events.</title>
        <authorList>
            <person name="Petersen C."/>
            <person name="Sorensen T."/>
            <person name="Nielsen M.R."/>
            <person name="Sondergaard T.E."/>
            <person name="Sorensen J.L."/>
            <person name="Fitzpatrick D.A."/>
            <person name="Frisvad J.C."/>
            <person name="Nielsen K.L."/>
        </authorList>
    </citation>
    <scope>NUCLEOTIDE SEQUENCE [LARGE SCALE GENOMIC DNA]</scope>
    <source>
        <strain evidence="1 2">IBT 35679</strain>
    </source>
</reference>
<organism evidence="1 2">
    <name type="scientific">Penicillium frequentans</name>
    <dbReference type="NCBI Taxonomy" id="3151616"/>
    <lineage>
        <taxon>Eukaryota</taxon>
        <taxon>Fungi</taxon>
        <taxon>Dikarya</taxon>
        <taxon>Ascomycota</taxon>
        <taxon>Pezizomycotina</taxon>
        <taxon>Eurotiomycetes</taxon>
        <taxon>Eurotiomycetidae</taxon>
        <taxon>Eurotiales</taxon>
        <taxon>Aspergillaceae</taxon>
        <taxon>Penicillium</taxon>
    </lineage>
</organism>